<reference evidence="2 3" key="1">
    <citation type="submission" date="2020-08" db="EMBL/GenBank/DDBJ databases">
        <title>Genome sequence of Nocardioides mesophilus KACC 16243T.</title>
        <authorList>
            <person name="Hyun D.-W."/>
            <person name="Bae J.-W."/>
        </authorList>
    </citation>
    <scope>NUCLEOTIDE SEQUENCE [LARGE SCALE GENOMIC DNA]</scope>
    <source>
        <strain evidence="2 3">KACC 16243</strain>
    </source>
</reference>
<gene>
    <name evidence="2" type="ORF">H9L09_08530</name>
</gene>
<evidence type="ECO:0000313" key="2">
    <source>
        <dbReference type="EMBL" id="QNN54359.1"/>
    </source>
</evidence>
<sequence length="252" mass="26360">MDEAWSVWRRVWLVVGILSTCAAFVMWHPATVVGTALVGALCGAIVVLLQRQDPQQLGPIPGASTAEPANATAVGNVAGAAGVGSPPRYSVARAALGTALAAVTFGSLGTISLGLLFGVAMLAAFSTPPSLHFWKLRLGGHGPVRRGRGDTIPAQRGTVVPPCLAELRARPAASLTDVELCAAWRRSFGALLDAASPEEKESVVSLRQEYLDEMEVRDAGALEAWLQSGARAAGGPERFLVRRDTEDPPYAA</sequence>
<protein>
    <submittedName>
        <fullName evidence="2">Uncharacterized protein</fullName>
    </submittedName>
</protein>
<keyword evidence="1" id="KW-0472">Membrane</keyword>
<accession>A0A7G9RFI4</accession>
<evidence type="ECO:0000256" key="1">
    <source>
        <dbReference type="SAM" id="Phobius"/>
    </source>
</evidence>
<evidence type="ECO:0000313" key="3">
    <source>
        <dbReference type="Proteomes" id="UP000515947"/>
    </source>
</evidence>
<keyword evidence="1" id="KW-1133">Transmembrane helix</keyword>
<proteinExistence type="predicted"/>
<keyword evidence="1" id="KW-0812">Transmembrane</keyword>
<dbReference type="RefSeq" id="WP_187580199.1">
    <property type="nucleotide sequence ID" value="NZ_CP060713.1"/>
</dbReference>
<dbReference type="KEGG" id="nmes:H9L09_08530"/>
<dbReference type="Proteomes" id="UP000515947">
    <property type="component" value="Chromosome"/>
</dbReference>
<feature type="transmembrane region" description="Helical" evidence="1">
    <location>
        <begin position="98"/>
        <end position="125"/>
    </location>
</feature>
<keyword evidence="3" id="KW-1185">Reference proteome</keyword>
<dbReference type="EMBL" id="CP060713">
    <property type="protein sequence ID" value="QNN54359.1"/>
    <property type="molecule type" value="Genomic_DNA"/>
</dbReference>
<feature type="transmembrane region" description="Helical" evidence="1">
    <location>
        <begin position="32"/>
        <end position="49"/>
    </location>
</feature>
<feature type="transmembrane region" description="Helical" evidence="1">
    <location>
        <begin position="7"/>
        <end position="26"/>
    </location>
</feature>
<organism evidence="2 3">
    <name type="scientific">Nocardioides mesophilus</name>
    <dbReference type="NCBI Taxonomy" id="433659"/>
    <lineage>
        <taxon>Bacteria</taxon>
        <taxon>Bacillati</taxon>
        <taxon>Actinomycetota</taxon>
        <taxon>Actinomycetes</taxon>
        <taxon>Propionibacteriales</taxon>
        <taxon>Nocardioidaceae</taxon>
        <taxon>Nocardioides</taxon>
    </lineage>
</organism>
<dbReference type="AlphaFoldDB" id="A0A7G9RFI4"/>
<name>A0A7G9RFI4_9ACTN</name>